<dbReference type="FunFam" id="3.80.10.10:FF:000400">
    <property type="entry name" value="Nuclear pore complex protein NUP107"/>
    <property type="match status" value="1"/>
</dbReference>
<feature type="domain" description="Leucine-rich repeat-containing N-terminal plant-type" evidence="6">
    <location>
        <begin position="3"/>
        <end position="16"/>
    </location>
</feature>
<keyword evidence="2" id="KW-0433">Leucine-rich repeat</keyword>
<reference evidence="7" key="1">
    <citation type="submission" date="2023-06" db="EMBL/GenBank/DDBJ databases">
        <title>Survivors Of The Sea: Transcriptome response of Skeletonema marinoi to long-term dormancy.</title>
        <authorList>
            <person name="Pinder M.I.M."/>
            <person name="Kourtchenko O."/>
            <person name="Robertson E.K."/>
            <person name="Larsson T."/>
            <person name="Maumus F."/>
            <person name="Osuna-Cruz C.M."/>
            <person name="Vancaester E."/>
            <person name="Stenow R."/>
            <person name="Vandepoele K."/>
            <person name="Ploug H."/>
            <person name="Bruchert V."/>
            <person name="Godhe A."/>
            <person name="Topel M."/>
        </authorList>
    </citation>
    <scope>NUCLEOTIDE SEQUENCE</scope>
    <source>
        <strain evidence="7">R05AC</strain>
    </source>
</reference>
<dbReference type="SMART" id="SM00369">
    <property type="entry name" value="LRR_TYP"/>
    <property type="match status" value="7"/>
</dbReference>
<evidence type="ECO:0000256" key="5">
    <source>
        <dbReference type="ARBA" id="ARBA00023136"/>
    </source>
</evidence>
<evidence type="ECO:0000256" key="1">
    <source>
        <dbReference type="ARBA" id="ARBA00004370"/>
    </source>
</evidence>
<keyword evidence="4" id="KW-0677">Repeat</keyword>
<dbReference type="InterPro" id="IPR013210">
    <property type="entry name" value="LRR_N_plant-typ"/>
</dbReference>
<keyword evidence="8" id="KW-1185">Reference proteome</keyword>
<comment type="caution">
    <text evidence="7">The sequence shown here is derived from an EMBL/GenBank/DDBJ whole genome shotgun (WGS) entry which is preliminary data.</text>
</comment>
<evidence type="ECO:0000313" key="8">
    <source>
        <dbReference type="Proteomes" id="UP001224775"/>
    </source>
</evidence>
<name>A0AAD9D5T7_9STRA</name>
<sequence>MDDTLDYCQWYGISCDGDKRVTGIDLRDNNLAGQFPVYTRTTTPGTSVLESMWAHTKYGLANLYSLKKLDLADNTLTGTIEYLPLYNLLSLTHFDVSGNQLSGEVDALVSPSVTHADFSNNRFTSMRLEMYKVSPVQTLRFCDVSNNAIQTNATDIFDNIPPNIEEFFASNNQFFGSLPESLDNLPELRQFDMSSNALSGELPGFAESILSLQELDMSNQSIGFTGSIPQDIWRLQSLKILSLAGNKLSGIIPPAIGNMVTLNELDLSSNVLISSIPSELGVLVGTLKRLGLANNRLSGIIPSQIGQLQGASVLLNGNMFRNSSTAPLSLCLEREVEDCDLANDTTLCPIERNALSAFYDSAKGAEWTDGSLWLDEYASCCNWKGVTCKNNQVTQLNLANNGLSGRMSESIGNLTFIEVMDLSDNDMKGSIPTEIGLLSELTYLRLSYNAFTGAVPEGLGALAGLQLLQLQSNRITELPNTTISW</sequence>
<dbReference type="Pfam" id="PF00560">
    <property type="entry name" value="LRR_1"/>
    <property type="match status" value="6"/>
</dbReference>
<dbReference type="InterPro" id="IPR001611">
    <property type="entry name" value="Leu-rich_rpt"/>
</dbReference>
<dbReference type="GO" id="GO:0016020">
    <property type="term" value="C:membrane"/>
    <property type="evidence" value="ECO:0007669"/>
    <property type="project" value="UniProtKB-SubCell"/>
</dbReference>
<dbReference type="Pfam" id="PF08263">
    <property type="entry name" value="LRRNT_2"/>
    <property type="match status" value="2"/>
</dbReference>
<keyword evidence="3" id="KW-0732">Signal</keyword>
<dbReference type="AlphaFoldDB" id="A0AAD9D5T7"/>
<accession>A0AAD9D5T7</accession>
<dbReference type="InterPro" id="IPR032675">
    <property type="entry name" value="LRR_dom_sf"/>
</dbReference>
<evidence type="ECO:0000256" key="4">
    <source>
        <dbReference type="ARBA" id="ARBA00022737"/>
    </source>
</evidence>
<protein>
    <submittedName>
        <fullName evidence="7">Leucine-rich repeat domain-containing protein</fullName>
    </submittedName>
</protein>
<keyword evidence="5" id="KW-0472">Membrane</keyword>
<dbReference type="FunFam" id="3.80.10.10:FF:000383">
    <property type="entry name" value="Leucine-rich repeat receptor protein kinase EMS1"/>
    <property type="match status" value="1"/>
</dbReference>
<evidence type="ECO:0000256" key="2">
    <source>
        <dbReference type="ARBA" id="ARBA00022614"/>
    </source>
</evidence>
<evidence type="ECO:0000256" key="3">
    <source>
        <dbReference type="ARBA" id="ARBA00022729"/>
    </source>
</evidence>
<comment type="subcellular location">
    <subcellularLocation>
        <location evidence="1">Membrane</location>
    </subcellularLocation>
</comment>
<dbReference type="EMBL" id="JATAAI010000042">
    <property type="protein sequence ID" value="KAK1733978.1"/>
    <property type="molecule type" value="Genomic_DNA"/>
</dbReference>
<dbReference type="SUPFAM" id="SSF52047">
    <property type="entry name" value="RNI-like"/>
    <property type="match status" value="1"/>
</dbReference>
<dbReference type="Gene3D" id="3.80.10.10">
    <property type="entry name" value="Ribonuclease Inhibitor"/>
    <property type="match status" value="3"/>
</dbReference>
<feature type="domain" description="Leucine-rich repeat-containing N-terminal plant-type" evidence="6">
    <location>
        <begin position="353"/>
        <end position="388"/>
    </location>
</feature>
<dbReference type="PANTHER" id="PTHR47988">
    <property type="entry name" value="SOMATIC EMBRYOGENESIS RECEPTOR KINASE 1"/>
    <property type="match status" value="1"/>
</dbReference>
<gene>
    <name evidence="7" type="ORF">QTG54_015236</name>
</gene>
<dbReference type="Proteomes" id="UP001224775">
    <property type="component" value="Unassembled WGS sequence"/>
</dbReference>
<evidence type="ECO:0000259" key="6">
    <source>
        <dbReference type="Pfam" id="PF08263"/>
    </source>
</evidence>
<evidence type="ECO:0000313" key="7">
    <source>
        <dbReference type="EMBL" id="KAK1733978.1"/>
    </source>
</evidence>
<organism evidence="7 8">
    <name type="scientific">Skeletonema marinoi</name>
    <dbReference type="NCBI Taxonomy" id="267567"/>
    <lineage>
        <taxon>Eukaryota</taxon>
        <taxon>Sar</taxon>
        <taxon>Stramenopiles</taxon>
        <taxon>Ochrophyta</taxon>
        <taxon>Bacillariophyta</taxon>
        <taxon>Coscinodiscophyceae</taxon>
        <taxon>Thalassiosirophycidae</taxon>
        <taxon>Thalassiosirales</taxon>
        <taxon>Skeletonemataceae</taxon>
        <taxon>Skeletonema</taxon>
        <taxon>Skeletonema marinoi-dohrnii complex</taxon>
    </lineage>
</organism>
<dbReference type="InterPro" id="IPR003591">
    <property type="entry name" value="Leu-rich_rpt_typical-subtyp"/>
</dbReference>
<proteinExistence type="predicted"/>